<dbReference type="InterPro" id="IPR023214">
    <property type="entry name" value="HAD_sf"/>
</dbReference>
<comment type="similarity">
    <text evidence="13 14">Belongs to the gmhB family.</text>
</comment>
<evidence type="ECO:0000256" key="1">
    <source>
        <dbReference type="ARBA" id="ARBA00001226"/>
    </source>
</evidence>
<feature type="binding site" evidence="17">
    <location>
        <position position="126"/>
    </location>
    <ligand>
        <name>Mg(2+)</name>
        <dbReference type="ChEBI" id="CHEBI:18420"/>
    </ligand>
</feature>
<dbReference type="GO" id="GO:0005737">
    <property type="term" value="C:cytoplasm"/>
    <property type="evidence" value="ECO:0007669"/>
    <property type="project" value="UniProtKB-SubCell"/>
</dbReference>
<feature type="binding site" evidence="17">
    <location>
        <position position="97"/>
    </location>
    <ligand>
        <name>Zn(2+)</name>
        <dbReference type="ChEBI" id="CHEBI:29105"/>
    </ligand>
</feature>
<proteinExistence type="inferred from homology"/>
<dbReference type="GO" id="GO:0034200">
    <property type="term" value="F:D-glycero-beta-D-manno-heptose 1,7-bisphosphate 7-phosphatase activity"/>
    <property type="evidence" value="ECO:0007669"/>
    <property type="project" value="UniProtKB-EC"/>
</dbReference>
<feature type="binding site" evidence="17">
    <location>
        <position position="99"/>
    </location>
    <ligand>
        <name>Zn(2+)</name>
        <dbReference type="ChEBI" id="CHEBI:29105"/>
    </ligand>
</feature>
<evidence type="ECO:0000256" key="5">
    <source>
        <dbReference type="ARBA" id="ARBA00004708"/>
    </source>
</evidence>
<evidence type="ECO:0000256" key="10">
    <source>
        <dbReference type="ARBA" id="ARBA00022833"/>
    </source>
</evidence>
<dbReference type="Pfam" id="PF13242">
    <property type="entry name" value="Hydrolase_like"/>
    <property type="match status" value="1"/>
</dbReference>
<dbReference type="InterPro" id="IPR006549">
    <property type="entry name" value="HAD-SF_hydro_IIIA"/>
</dbReference>
<feature type="binding site" evidence="17">
    <location>
        <position position="91"/>
    </location>
    <ligand>
        <name>Zn(2+)</name>
        <dbReference type="ChEBI" id="CHEBI:29105"/>
    </ligand>
</feature>
<dbReference type="Gene3D" id="3.40.50.1000">
    <property type="entry name" value="HAD superfamily/HAD-like"/>
    <property type="match status" value="1"/>
</dbReference>
<evidence type="ECO:0000256" key="6">
    <source>
        <dbReference type="ARBA" id="ARBA00011245"/>
    </source>
</evidence>
<evidence type="ECO:0000256" key="2">
    <source>
        <dbReference type="ARBA" id="ARBA00001946"/>
    </source>
</evidence>
<evidence type="ECO:0000256" key="16">
    <source>
        <dbReference type="PIRSR" id="PIRSR004682-3"/>
    </source>
</evidence>
<evidence type="ECO:0000256" key="15">
    <source>
        <dbReference type="PIRSR" id="PIRSR004682-1"/>
    </source>
</evidence>
<dbReference type="PANTHER" id="PTHR42891:SF1">
    <property type="entry name" value="D-GLYCERO-BETA-D-MANNO-HEPTOSE-1,7-BISPHOSPHATE 7-PHOSPHATASE"/>
    <property type="match status" value="1"/>
</dbReference>
<evidence type="ECO:0000256" key="11">
    <source>
        <dbReference type="ARBA" id="ARBA00022842"/>
    </source>
</evidence>
<evidence type="ECO:0000256" key="12">
    <source>
        <dbReference type="ARBA" id="ARBA00023277"/>
    </source>
</evidence>
<dbReference type="InterPro" id="IPR004446">
    <property type="entry name" value="Heptose_bisP_phosphatase"/>
</dbReference>
<comment type="pathway">
    <text evidence="5">Nucleotide-sugar biosynthesis; ADP-L-glycero-beta-D-manno-heptose biosynthesis; ADP-L-glycero-beta-D-manno-heptose from D-glycero-beta-D-manno-heptose 7-phosphate: step 2/4.</text>
</comment>
<evidence type="ECO:0000256" key="14">
    <source>
        <dbReference type="PIRNR" id="PIRNR004682"/>
    </source>
</evidence>
<dbReference type="eggNOG" id="COG0241">
    <property type="taxonomic scope" value="Bacteria"/>
</dbReference>
<keyword evidence="10 17" id="KW-0862">Zinc</keyword>
<evidence type="ECO:0000256" key="7">
    <source>
        <dbReference type="ARBA" id="ARBA00022490"/>
    </source>
</evidence>
<keyword evidence="12 14" id="KW-0119">Carbohydrate metabolism</keyword>
<dbReference type="NCBIfam" id="TIGR01656">
    <property type="entry name" value="Histidinol-ppas"/>
    <property type="match status" value="1"/>
</dbReference>
<comment type="catalytic activity">
    <reaction evidence="1">
        <text>D-glycero-beta-D-manno-heptose 1,7-bisphosphate + H2O = D-glycero-beta-D-manno-heptose 1-phosphate + phosphate</text>
        <dbReference type="Rhea" id="RHEA:28518"/>
        <dbReference type="ChEBI" id="CHEBI:15377"/>
        <dbReference type="ChEBI" id="CHEBI:43474"/>
        <dbReference type="ChEBI" id="CHEBI:60208"/>
        <dbReference type="ChEBI" id="CHEBI:61593"/>
        <dbReference type="EC" id="3.1.3.82"/>
    </reaction>
</comment>
<dbReference type="FunFam" id="3.40.50.1000:FF:000168">
    <property type="entry name" value="D,D-heptose 1,7-bisphosphate phosphatase"/>
    <property type="match status" value="1"/>
</dbReference>
<dbReference type="OrthoDB" id="9788272at2"/>
<dbReference type="PIRSF" id="PIRSF004682">
    <property type="entry name" value="GmhB"/>
    <property type="match status" value="1"/>
</dbReference>
<evidence type="ECO:0000313" key="18">
    <source>
        <dbReference type="EMBL" id="ABM61997.1"/>
    </source>
</evidence>
<dbReference type="RefSeq" id="WP_011814020.1">
    <property type="nucleotide sequence ID" value="NC_008789.1"/>
</dbReference>
<dbReference type="SUPFAM" id="SSF56784">
    <property type="entry name" value="HAD-like"/>
    <property type="match status" value="1"/>
</dbReference>
<dbReference type="AlphaFoldDB" id="A1WWD5"/>
<feature type="binding site" evidence="17">
    <location>
        <position position="9"/>
    </location>
    <ligand>
        <name>Mg(2+)</name>
        <dbReference type="ChEBI" id="CHEBI:18420"/>
    </ligand>
</feature>
<keyword evidence="11 17" id="KW-0460">Magnesium</keyword>
<keyword evidence="9 14" id="KW-0378">Hydrolase</keyword>
<reference evidence="19" key="1">
    <citation type="submission" date="2006-12" db="EMBL/GenBank/DDBJ databases">
        <title>Complete sequence of Halorhodospira halophila SL1.</title>
        <authorList>
            <consortium name="US DOE Joint Genome Institute"/>
            <person name="Copeland A."/>
            <person name="Lucas S."/>
            <person name="Lapidus A."/>
            <person name="Barry K."/>
            <person name="Detter J.C."/>
            <person name="Glavina del Rio T."/>
            <person name="Hammon N."/>
            <person name="Israni S."/>
            <person name="Dalin E."/>
            <person name="Tice H."/>
            <person name="Pitluck S."/>
            <person name="Saunders E."/>
            <person name="Brettin T."/>
            <person name="Bruce D."/>
            <person name="Han C."/>
            <person name="Tapia R."/>
            <person name="Schmutz J."/>
            <person name="Larimer F."/>
            <person name="Land M."/>
            <person name="Hauser L."/>
            <person name="Kyrpides N."/>
            <person name="Mikhailova N."/>
            <person name="Hoff W."/>
            <person name="Richardson P."/>
        </authorList>
    </citation>
    <scope>NUCLEOTIDE SEQUENCE [LARGE SCALE GENOMIC DNA]</scope>
    <source>
        <strain evidence="19">DSM 244 / SL1</strain>
    </source>
</reference>
<dbReference type="STRING" id="349124.Hhal_1222"/>
<dbReference type="GO" id="GO:0046872">
    <property type="term" value="F:metal ion binding"/>
    <property type="evidence" value="ECO:0007669"/>
    <property type="project" value="UniProtKB-KW"/>
</dbReference>
<dbReference type="NCBIfam" id="TIGR01662">
    <property type="entry name" value="HAD-SF-IIIA"/>
    <property type="match status" value="1"/>
</dbReference>
<evidence type="ECO:0000256" key="13">
    <source>
        <dbReference type="ARBA" id="ARBA00061616"/>
    </source>
</evidence>
<accession>A1WWD5</accession>
<feature type="binding site" evidence="17">
    <location>
        <position position="89"/>
    </location>
    <ligand>
        <name>Zn(2+)</name>
        <dbReference type="ChEBI" id="CHEBI:29105"/>
    </ligand>
</feature>
<name>A1WWD5_HALHL</name>
<evidence type="ECO:0000256" key="9">
    <source>
        <dbReference type="ARBA" id="ARBA00022801"/>
    </source>
</evidence>
<protein>
    <recommendedName>
        <fullName evidence="14">D,D-heptose 1,7-bisphosphate phosphatase</fullName>
        <ecNumber evidence="14">3.1.3.-</ecNumber>
    </recommendedName>
</protein>
<comment type="cofactor">
    <cofactor evidence="3 17">
        <name>Zn(2+)</name>
        <dbReference type="ChEBI" id="CHEBI:29105"/>
    </cofactor>
</comment>
<keyword evidence="7 14" id="KW-0963">Cytoplasm</keyword>
<evidence type="ECO:0000256" key="3">
    <source>
        <dbReference type="ARBA" id="ARBA00001947"/>
    </source>
</evidence>
<evidence type="ECO:0000256" key="8">
    <source>
        <dbReference type="ARBA" id="ARBA00022723"/>
    </source>
</evidence>
<feature type="site" description="Stabilizes the phosphoryl group" evidence="16">
    <location>
        <position position="50"/>
    </location>
</feature>
<comment type="subunit">
    <text evidence="6">Monomer.</text>
</comment>
<feature type="active site" description="Nucleophile" evidence="15">
    <location>
        <position position="7"/>
    </location>
</feature>
<feature type="active site" description="Proton donor" evidence="15">
    <location>
        <position position="9"/>
    </location>
</feature>
<reference evidence="18 19" key="2">
    <citation type="journal article" date="2013" name="Stand. Genomic Sci.">
        <title>Complete genome sequence of Halorhodospira halophila SL1.</title>
        <authorList>
            <person name="Challacombe J.F."/>
            <person name="Majid S."/>
            <person name="Deole R."/>
            <person name="Brettin T.S."/>
            <person name="Bruce D."/>
            <person name="Delano S.F."/>
            <person name="Detter J.C."/>
            <person name="Gleasner C.D."/>
            <person name="Han C.S."/>
            <person name="Misra M."/>
            <person name="Reitenga K.G."/>
            <person name="Mikhailova N."/>
            <person name="Woyke T."/>
            <person name="Pitluck S."/>
            <person name="Nolan M."/>
            <person name="Land M.L."/>
            <person name="Saunders E."/>
            <person name="Tapia R."/>
            <person name="Lapidus A."/>
            <person name="Ivanova N."/>
            <person name="Hoff W.D."/>
        </authorList>
    </citation>
    <scope>NUCLEOTIDE SEQUENCE [LARGE SCALE GENOMIC DNA]</scope>
    <source>
        <strain evidence="19">DSM 244 / SL1</strain>
    </source>
</reference>
<organism evidence="18 19">
    <name type="scientific">Halorhodospira halophila (strain DSM 244 / SL1)</name>
    <name type="common">Ectothiorhodospira halophila (strain DSM 244 / SL1)</name>
    <dbReference type="NCBI Taxonomy" id="349124"/>
    <lineage>
        <taxon>Bacteria</taxon>
        <taxon>Pseudomonadati</taxon>
        <taxon>Pseudomonadota</taxon>
        <taxon>Gammaproteobacteria</taxon>
        <taxon>Chromatiales</taxon>
        <taxon>Ectothiorhodospiraceae</taxon>
        <taxon>Halorhodospira</taxon>
    </lineage>
</organism>
<comment type="subcellular location">
    <subcellularLocation>
        <location evidence="4 14">Cytoplasm</location>
    </subcellularLocation>
</comment>
<sequence>MPWVILDRDGVINHDSDAFIRSPQEWVPIPGSIEAMARLTRAGWRVAIATNQSGLARGLFNAETLAAIHDKLERTVAARGGRIDALAYCPHGPDDGCTCRKPAPGLYRELADRLGEPLQGVPVIGDSARDLEAAAAVGARPVLVRTGKGEGTLARAGLPPGTEVHADLAAAVAALLEEGEGA</sequence>
<feature type="site" description="Contributes to substrate recognition" evidence="16">
    <location>
        <position position="100"/>
    </location>
</feature>
<evidence type="ECO:0000313" key="19">
    <source>
        <dbReference type="Proteomes" id="UP000000647"/>
    </source>
</evidence>
<dbReference type="InterPro" id="IPR036412">
    <property type="entry name" value="HAD-like_sf"/>
</dbReference>
<dbReference type="InterPro" id="IPR006543">
    <property type="entry name" value="Histidinol-phos"/>
</dbReference>
<feature type="binding site" evidence="17">
    <location>
        <position position="7"/>
    </location>
    <ligand>
        <name>Mg(2+)</name>
        <dbReference type="ChEBI" id="CHEBI:18420"/>
    </ligand>
</feature>
<dbReference type="CDD" id="cd07503">
    <property type="entry name" value="HAD_HisB-N"/>
    <property type="match status" value="1"/>
</dbReference>
<evidence type="ECO:0000256" key="4">
    <source>
        <dbReference type="ARBA" id="ARBA00004496"/>
    </source>
</evidence>
<gene>
    <name evidence="18" type="ordered locus">Hhal_1222</name>
</gene>
<keyword evidence="8 17" id="KW-0479">Metal-binding</keyword>
<dbReference type="HOGENOM" id="CLU_085077_2_0_6"/>
<dbReference type="EMBL" id="CP000544">
    <property type="protein sequence ID" value="ABM61997.1"/>
    <property type="molecule type" value="Genomic_DNA"/>
</dbReference>
<dbReference type="EC" id="3.1.3.-" evidence="14"/>
<dbReference type="NCBIfam" id="NF006506">
    <property type="entry name" value="PRK08942.1"/>
    <property type="match status" value="1"/>
</dbReference>
<dbReference type="GO" id="GO:0005975">
    <property type="term" value="P:carbohydrate metabolic process"/>
    <property type="evidence" value="ECO:0007669"/>
    <property type="project" value="InterPro"/>
</dbReference>
<dbReference type="KEGG" id="hha:Hhal_1222"/>
<keyword evidence="19" id="KW-1185">Reference proteome</keyword>
<dbReference type="PANTHER" id="PTHR42891">
    <property type="entry name" value="D-GLYCERO-BETA-D-MANNO-HEPTOSE-1,7-BISPHOSPHATE 7-PHOSPHATASE"/>
    <property type="match status" value="1"/>
</dbReference>
<evidence type="ECO:0000256" key="17">
    <source>
        <dbReference type="PIRSR" id="PIRSR004682-4"/>
    </source>
</evidence>
<dbReference type="Proteomes" id="UP000000647">
    <property type="component" value="Chromosome"/>
</dbReference>
<feature type="site" description="Stabilizes the phosphoryl group" evidence="16">
    <location>
        <position position="101"/>
    </location>
</feature>
<comment type="cofactor">
    <cofactor evidence="2 17">
        <name>Mg(2+)</name>
        <dbReference type="ChEBI" id="CHEBI:18420"/>
    </cofactor>
</comment>